<evidence type="ECO:0000256" key="2">
    <source>
        <dbReference type="ARBA" id="ARBA00022475"/>
    </source>
</evidence>
<dbReference type="InterPro" id="IPR003660">
    <property type="entry name" value="HAMP_dom"/>
</dbReference>
<dbReference type="PANTHER" id="PTHR32089:SF114">
    <property type="entry name" value="METHYL-ACCEPTING CHEMOTAXIS PROTEIN MCPB"/>
    <property type="match status" value="1"/>
</dbReference>
<feature type="domain" description="HAMP" evidence="10">
    <location>
        <begin position="341"/>
        <end position="395"/>
    </location>
</feature>
<feature type="domain" description="Methyl-accepting transducer" evidence="9">
    <location>
        <begin position="414"/>
        <end position="664"/>
    </location>
</feature>
<evidence type="ECO:0000256" key="4">
    <source>
        <dbReference type="ARBA" id="ARBA00023224"/>
    </source>
</evidence>
<evidence type="ECO:0000259" key="10">
    <source>
        <dbReference type="PROSITE" id="PS50885"/>
    </source>
</evidence>
<dbReference type="EMBL" id="BRZA01000006">
    <property type="protein sequence ID" value="GLC90137.1"/>
    <property type="molecule type" value="Genomic_DNA"/>
</dbReference>
<sequence length="702" mass="77892">MKKSKSIALKLSLLIVGLFLLLFVTYTLITSNVMKNQSVQEAEKMTTETAALSAMKMSERLKKANTALITTKGILENLKNNDDLYTDDIIEVINNNLQNNVDLVGGGAVFEKDAVILAEETETALFDKEGRYIPYSFRDGDHISTDNIGSLEDKSVTEWYWIPKEEKRSILTEPYDYEVNGQMILMATIAVPLVDEDGQFFGVLTGDVSVDYLNDVIKSVDIDGGYAAIIGNSGTVVTSSVSDQKLDGANMRDSMDWDNIKQQLESDHSKSMYMDSDYFDGRAYTVLESLVLEAIDETWVVQMVLPESQILKQYHQQLTFTVISAIIMVVLMTLSSIWFIYKQLRPLKYLRQSIEIAADGDLTNKIDEKYINMDEIGTVTMAYNHMLDETNKVIRTVQNSTITMNDASNRVNSAFNAIVVSSVEVATAIDEIAQGTSKQSEDTEETNYRMMDLAEQIDAITALSQEMEQLSEKTQITAGQGMKEVEELRNCNVQTNEMNERIQQQMTSLAADIANISQIITSIQGIAEQTNLLALNASIEAARAGEHGKGFAVVAEEVRKLAEQSNKETEVIKQTIAGVLANSQQTVEVIESNTHLAQAQNKSVHNTEQAFAENNELSRSIAMSIQELMTKLSAMLEHKDQAVTAIQSISAISEETAASAEQVSATALDQQGELQKVAESIHDVDQISKELQHAIERFKLMS</sequence>
<protein>
    <submittedName>
        <fullName evidence="11">Methyl-accepting chemotaxis protein</fullName>
    </submittedName>
</protein>
<dbReference type="Gene3D" id="1.10.287.950">
    <property type="entry name" value="Methyl-accepting chemotaxis protein"/>
    <property type="match status" value="1"/>
</dbReference>
<keyword evidence="8" id="KW-0812">Transmembrane</keyword>
<dbReference type="SUPFAM" id="SSF58104">
    <property type="entry name" value="Methyl-accepting chemotaxis protein (MCP) signaling domain"/>
    <property type="match status" value="1"/>
</dbReference>
<dbReference type="Pfam" id="PF00015">
    <property type="entry name" value="MCPsignal"/>
    <property type="match status" value="1"/>
</dbReference>
<dbReference type="Proteomes" id="UP001065593">
    <property type="component" value="Unassembled WGS sequence"/>
</dbReference>
<evidence type="ECO:0000256" key="6">
    <source>
        <dbReference type="PROSITE-ProRule" id="PRU00284"/>
    </source>
</evidence>
<comment type="similarity">
    <text evidence="5">Belongs to the methyl-accepting chemotaxis (MCP) protein family.</text>
</comment>
<dbReference type="RefSeq" id="WP_264990054.1">
    <property type="nucleotide sequence ID" value="NZ_BRZA01000006.1"/>
</dbReference>
<evidence type="ECO:0000256" key="1">
    <source>
        <dbReference type="ARBA" id="ARBA00004236"/>
    </source>
</evidence>
<dbReference type="Pfam" id="PF00672">
    <property type="entry name" value="HAMP"/>
    <property type="match status" value="1"/>
</dbReference>
<proteinExistence type="inferred from homology"/>
<keyword evidence="4 6" id="KW-0807">Transducer</keyword>
<dbReference type="PANTHER" id="PTHR32089">
    <property type="entry name" value="METHYL-ACCEPTING CHEMOTAXIS PROTEIN MCPB"/>
    <property type="match status" value="1"/>
</dbReference>
<feature type="coiled-coil region" evidence="7">
    <location>
        <begin position="453"/>
        <end position="505"/>
    </location>
</feature>
<dbReference type="SMART" id="SM00304">
    <property type="entry name" value="HAMP"/>
    <property type="match status" value="1"/>
</dbReference>
<organism evidence="11 12">
    <name type="scientific">Lysinibacillus piscis</name>
    <dbReference type="NCBI Taxonomy" id="2518931"/>
    <lineage>
        <taxon>Bacteria</taxon>
        <taxon>Bacillati</taxon>
        <taxon>Bacillota</taxon>
        <taxon>Bacilli</taxon>
        <taxon>Bacillales</taxon>
        <taxon>Bacillaceae</taxon>
        <taxon>Lysinibacillus</taxon>
    </lineage>
</organism>
<dbReference type="CDD" id="cd11386">
    <property type="entry name" value="MCP_signal"/>
    <property type="match status" value="1"/>
</dbReference>
<name>A0ABQ5NP94_9BACI</name>
<dbReference type="InterPro" id="IPR004089">
    <property type="entry name" value="MCPsignal_dom"/>
</dbReference>
<dbReference type="Gene3D" id="3.30.450.20">
    <property type="entry name" value="PAS domain"/>
    <property type="match status" value="2"/>
</dbReference>
<dbReference type="SMART" id="SM00283">
    <property type="entry name" value="MA"/>
    <property type="match status" value="1"/>
</dbReference>
<evidence type="ECO:0000313" key="11">
    <source>
        <dbReference type="EMBL" id="GLC90137.1"/>
    </source>
</evidence>
<dbReference type="Pfam" id="PF22673">
    <property type="entry name" value="MCP-like_PDC_1"/>
    <property type="match status" value="1"/>
</dbReference>
<evidence type="ECO:0000256" key="8">
    <source>
        <dbReference type="SAM" id="Phobius"/>
    </source>
</evidence>
<dbReference type="CDD" id="cd06225">
    <property type="entry name" value="HAMP"/>
    <property type="match status" value="1"/>
</dbReference>
<dbReference type="PROSITE" id="PS50111">
    <property type="entry name" value="CHEMOTAXIS_TRANSDUC_2"/>
    <property type="match status" value="1"/>
</dbReference>
<dbReference type="Gene3D" id="6.10.340.10">
    <property type="match status" value="1"/>
</dbReference>
<comment type="subcellular location">
    <subcellularLocation>
        <location evidence="1">Cell membrane</location>
    </subcellularLocation>
</comment>
<feature type="transmembrane region" description="Helical" evidence="8">
    <location>
        <begin position="318"/>
        <end position="341"/>
    </location>
</feature>
<evidence type="ECO:0000256" key="3">
    <source>
        <dbReference type="ARBA" id="ARBA00023136"/>
    </source>
</evidence>
<keyword evidence="7" id="KW-0175">Coiled coil</keyword>
<evidence type="ECO:0000259" key="9">
    <source>
        <dbReference type="PROSITE" id="PS50111"/>
    </source>
</evidence>
<evidence type="ECO:0000256" key="5">
    <source>
        <dbReference type="ARBA" id="ARBA00029447"/>
    </source>
</evidence>
<reference evidence="11" key="1">
    <citation type="submission" date="2022-08" db="EMBL/GenBank/DDBJ databases">
        <title>Draft genome sequence of Lysinibacillus sp. strain KH24.</title>
        <authorList>
            <person name="Kanbe H."/>
            <person name="Itoh H."/>
        </authorList>
    </citation>
    <scope>NUCLEOTIDE SEQUENCE</scope>
    <source>
        <strain evidence="11">KH24</strain>
    </source>
</reference>
<dbReference type="CDD" id="cd12913">
    <property type="entry name" value="PDC1_MCP_like"/>
    <property type="match status" value="1"/>
</dbReference>
<dbReference type="CDD" id="cd18774">
    <property type="entry name" value="PDC2_HK_sensor"/>
    <property type="match status" value="1"/>
</dbReference>
<keyword evidence="3 8" id="KW-0472">Membrane</keyword>
<keyword evidence="12" id="KW-1185">Reference proteome</keyword>
<evidence type="ECO:0000256" key="7">
    <source>
        <dbReference type="SAM" id="Coils"/>
    </source>
</evidence>
<keyword evidence="2" id="KW-1003">Cell membrane</keyword>
<keyword evidence="8" id="KW-1133">Transmembrane helix</keyword>
<gene>
    <name evidence="11" type="primary">mcpA_3</name>
    <name evidence="11" type="ORF">LYSBPC_32640</name>
</gene>
<dbReference type="PROSITE" id="PS50885">
    <property type="entry name" value="HAMP"/>
    <property type="match status" value="1"/>
</dbReference>
<comment type="caution">
    <text evidence="11">The sequence shown here is derived from an EMBL/GenBank/DDBJ whole genome shotgun (WGS) entry which is preliminary data.</text>
</comment>
<accession>A0ABQ5NP94</accession>
<evidence type="ECO:0000313" key="12">
    <source>
        <dbReference type="Proteomes" id="UP001065593"/>
    </source>
</evidence>